<protein>
    <submittedName>
        <fullName evidence="2">Uncharacterized protein</fullName>
    </submittedName>
</protein>
<reference evidence="2 3" key="1">
    <citation type="submission" date="2020-02" db="EMBL/GenBank/DDBJ databases">
        <authorList>
            <person name="Ferguson B K."/>
        </authorList>
    </citation>
    <scope>NUCLEOTIDE SEQUENCE [LARGE SCALE GENOMIC DNA]</scope>
</reference>
<evidence type="ECO:0000313" key="3">
    <source>
        <dbReference type="Proteomes" id="UP000479000"/>
    </source>
</evidence>
<sequence>MTTPATGERLYQFDRHAARHDRVPGLKPNCRRRAGLRAALIAFKNGFQLGLPNDAPDDGRTAEGTRANKPFESRGKGGKMT</sequence>
<accession>A0A6H5HEH1</accession>
<proteinExistence type="predicted"/>
<feature type="non-terminal residue" evidence="2">
    <location>
        <position position="81"/>
    </location>
</feature>
<evidence type="ECO:0000256" key="1">
    <source>
        <dbReference type="SAM" id="MobiDB-lite"/>
    </source>
</evidence>
<dbReference type="Proteomes" id="UP000479000">
    <property type="component" value="Unassembled WGS sequence"/>
</dbReference>
<organism evidence="2 3">
    <name type="scientific">Nesidiocoris tenuis</name>
    <dbReference type="NCBI Taxonomy" id="355587"/>
    <lineage>
        <taxon>Eukaryota</taxon>
        <taxon>Metazoa</taxon>
        <taxon>Ecdysozoa</taxon>
        <taxon>Arthropoda</taxon>
        <taxon>Hexapoda</taxon>
        <taxon>Insecta</taxon>
        <taxon>Pterygota</taxon>
        <taxon>Neoptera</taxon>
        <taxon>Paraneoptera</taxon>
        <taxon>Hemiptera</taxon>
        <taxon>Heteroptera</taxon>
        <taxon>Panheteroptera</taxon>
        <taxon>Cimicomorpha</taxon>
        <taxon>Miridae</taxon>
        <taxon>Dicyphina</taxon>
        <taxon>Nesidiocoris</taxon>
    </lineage>
</organism>
<keyword evidence="3" id="KW-1185">Reference proteome</keyword>
<name>A0A6H5HEH1_9HEMI</name>
<dbReference type="AlphaFoldDB" id="A0A6H5HEH1"/>
<evidence type="ECO:0000313" key="2">
    <source>
        <dbReference type="EMBL" id="CAB0011940.1"/>
    </source>
</evidence>
<dbReference type="EMBL" id="CADCXU010024542">
    <property type="protein sequence ID" value="CAB0011940.1"/>
    <property type="molecule type" value="Genomic_DNA"/>
</dbReference>
<feature type="region of interest" description="Disordered" evidence="1">
    <location>
        <begin position="48"/>
        <end position="81"/>
    </location>
</feature>
<gene>
    <name evidence="2" type="ORF">NTEN_LOCUS16776</name>
</gene>